<evidence type="ECO:0000313" key="2">
    <source>
        <dbReference type="Proteomes" id="UP000593758"/>
    </source>
</evidence>
<accession>A0A7M1SPM8</accession>
<name>A0A7M1SPM8_9MICO</name>
<dbReference type="KEGG" id="halt:IM660_12540"/>
<dbReference type="Proteomes" id="UP000593758">
    <property type="component" value="Chromosome"/>
</dbReference>
<proteinExistence type="predicted"/>
<dbReference type="EMBL" id="CP063169">
    <property type="protein sequence ID" value="QOR69509.1"/>
    <property type="molecule type" value="Genomic_DNA"/>
</dbReference>
<organism evidence="1 2">
    <name type="scientific">Ruania alkalisoli</name>
    <dbReference type="NCBI Taxonomy" id="2779775"/>
    <lineage>
        <taxon>Bacteria</taxon>
        <taxon>Bacillati</taxon>
        <taxon>Actinomycetota</taxon>
        <taxon>Actinomycetes</taxon>
        <taxon>Micrococcales</taxon>
        <taxon>Ruaniaceae</taxon>
        <taxon>Ruania</taxon>
    </lineage>
</organism>
<reference evidence="1 2" key="1">
    <citation type="submission" date="2020-10" db="EMBL/GenBank/DDBJ databases">
        <title>Haloactinobacterium sp. RN3S43, a bacterium isolated from saline soil.</title>
        <authorList>
            <person name="Sun J.-Q."/>
        </authorList>
    </citation>
    <scope>NUCLEOTIDE SEQUENCE [LARGE SCALE GENOMIC DNA]</scope>
    <source>
        <strain evidence="1 2">RN3S43</strain>
    </source>
</reference>
<dbReference type="Pfam" id="PF20562">
    <property type="entry name" value="DUF6772"/>
    <property type="match status" value="1"/>
</dbReference>
<evidence type="ECO:0000313" key="1">
    <source>
        <dbReference type="EMBL" id="QOR69509.1"/>
    </source>
</evidence>
<protein>
    <submittedName>
        <fullName evidence="1">Uncharacterized protein</fullName>
    </submittedName>
</protein>
<keyword evidence="2" id="KW-1185">Reference proteome</keyword>
<dbReference type="InterPro" id="IPR046663">
    <property type="entry name" value="DUF6772"/>
</dbReference>
<dbReference type="AlphaFoldDB" id="A0A7M1SPM8"/>
<gene>
    <name evidence="1" type="ORF">IM660_12540</name>
</gene>
<sequence length="322" mass="36309">MVTSVDTDSLRAAMRDAIRASDVRLSKYNPLPRILALDDFNEGTNGWTELIGNFNGRGDLDTVDAHMRDFRTPQLSNATFFDTGTHGAMTGTYSLKLATRPYPGHTATAIRRLTMAGRGLVQIEAYLTYKAEAQLGGDAERDQYGDVAWDGNLHPSEAQFGAFTVATDLCGDGGRRYHTVARFQNTDADGNLVRRLSYPVVPEPTPKEHLEGKFALPYAADFTAPDPNDWRYLGDPIEMCFNEVPTKVNWHYVRWLVDTEKRRNVEFQLNDRIIDMSDVPVPVYDEPYESLDNLLNFYFSVRTLSGVRNFLFLDSVVISADW</sequence>